<name>A0A9D1MSP1_9FIRM</name>
<evidence type="ECO:0000313" key="1">
    <source>
        <dbReference type="EMBL" id="HIU68426.1"/>
    </source>
</evidence>
<accession>A0A9D1MSP1</accession>
<sequence length="98" mass="11249">MAYKIGNTKYLKPLGSTEETACPDCGEKVELQVFSNQNYQFAFRFPPFEVNDVCFSVCPRCAAVHQIMPESVETRRTKDGKKETVITKFQLEELKTFD</sequence>
<reference evidence="1" key="1">
    <citation type="submission" date="2020-10" db="EMBL/GenBank/DDBJ databases">
        <authorList>
            <person name="Gilroy R."/>
        </authorList>
    </citation>
    <scope>NUCLEOTIDE SEQUENCE</scope>
    <source>
        <strain evidence="1">CHK176-6737</strain>
    </source>
</reference>
<dbReference type="EMBL" id="DVNM01000002">
    <property type="protein sequence ID" value="HIU68426.1"/>
    <property type="molecule type" value="Genomic_DNA"/>
</dbReference>
<reference evidence="1" key="2">
    <citation type="journal article" date="2021" name="PeerJ">
        <title>Extensive microbial diversity within the chicken gut microbiome revealed by metagenomics and culture.</title>
        <authorList>
            <person name="Gilroy R."/>
            <person name="Ravi A."/>
            <person name="Getino M."/>
            <person name="Pursley I."/>
            <person name="Horton D.L."/>
            <person name="Alikhan N.F."/>
            <person name="Baker D."/>
            <person name="Gharbi K."/>
            <person name="Hall N."/>
            <person name="Watson M."/>
            <person name="Adriaenssens E.M."/>
            <person name="Foster-Nyarko E."/>
            <person name="Jarju S."/>
            <person name="Secka A."/>
            <person name="Antonio M."/>
            <person name="Oren A."/>
            <person name="Chaudhuri R.R."/>
            <person name="La Ragione R."/>
            <person name="Hildebrand F."/>
            <person name="Pallen M.J."/>
        </authorList>
    </citation>
    <scope>NUCLEOTIDE SEQUENCE</scope>
    <source>
        <strain evidence="1">CHK176-6737</strain>
    </source>
</reference>
<protein>
    <recommendedName>
        <fullName evidence="3">Zinc-ribbon 15 domain-containing protein</fullName>
    </recommendedName>
</protein>
<comment type="caution">
    <text evidence="1">The sequence shown here is derived from an EMBL/GenBank/DDBJ whole genome shotgun (WGS) entry which is preliminary data.</text>
</comment>
<dbReference type="AlphaFoldDB" id="A0A9D1MSP1"/>
<gene>
    <name evidence="1" type="ORF">IAD23_00530</name>
</gene>
<organism evidence="1 2">
    <name type="scientific">Candidatus Scybalenecus merdavium</name>
    <dbReference type="NCBI Taxonomy" id="2840939"/>
    <lineage>
        <taxon>Bacteria</taxon>
        <taxon>Bacillati</taxon>
        <taxon>Bacillota</taxon>
        <taxon>Clostridia</taxon>
        <taxon>Eubacteriales</taxon>
        <taxon>Oscillospiraceae</taxon>
        <taxon>Oscillospiraceae incertae sedis</taxon>
        <taxon>Candidatus Scybalenecus</taxon>
    </lineage>
</organism>
<evidence type="ECO:0008006" key="3">
    <source>
        <dbReference type="Google" id="ProtNLM"/>
    </source>
</evidence>
<dbReference type="Proteomes" id="UP000824125">
    <property type="component" value="Unassembled WGS sequence"/>
</dbReference>
<evidence type="ECO:0000313" key="2">
    <source>
        <dbReference type="Proteomes" id="UP000824125"/>
    </source>
</evidence>
<proteinExistence type="predicted"/>